<dbReference type="InterPro" id="IPR000340">
    <property type="entry name" value="Dual-sp_phosphatase_cat-dom"/>
</dbReference>
<dbReference type="SUPFAM" id="SSF52799">
    <property type="entry name" value="(Phosphotyrosine protein) phosphatases II"/>
    <property type="match status" value="1"/>
</dbReference>
<feature type="compositionally biased region" description="Polar residues" evidence="8">
    <location>
        <begin position="196"/>
        <end position="206"/>
    </location>
</feature>
<evidence type="ECO:0000259" key="10">
    <source>
        <dbReference type="PROSITE" id="PS50056"/>
    </source>
</evidence>
<evidence type="ECO:0000256" key="3">
    <source>
        <dbReference type="ARBA" id="ARBA00022801"/>
    </source>
</evidence>
<reference evidence="11" key="1">
    <citation type="submission" date="2023-08" db="EMBL/GenBank/DDBJ databases">
        <authorList>
            <person name="Chen Y."/>
            <person name="Shah S."/>
            <person name="Dougan E. K."/>
            <person name="Thang M."/>
            <person name="Chan C."/>
        </authorList>
    </citation>
    <scope>NUCLEOTIDE SEQUENCE</scope>
</reference>
<comment type="catalytic activity">
    <reaction evidence="6">
        <text>O-phospho-L-threonyl-[protein] + H2O = L-threonyl-[protein] + phosphate</text>
        <dbReference type="Rhea" id="RHEA:47004"/>
        <dbReference type="Rhea" id="RHEA-COMP:11060"/>
        <dbReference type="Rhea" id="RHEA-COMP:11605"/>
        <dbReference type="ChEBI" id="CHEBI:15377"/>
        <dbReference type="ChEBI" id="CHEBI:30013"/>
        <dbReference type="ChEBI" id="CHEBI:43474"/>
        <dbReference type="ChEBI" id="CHEBI:61977"/>
        <dbReference type="EC" id="3.1.3.16"/>
    </reaction>
</comment>
<sequence length="424" mass="46953">MMTLSPAEVEHWLRGLGSLLPREAVSALAEEVLRQSIDGSAFDALVASRAMPSLGDAVRPNHMATLRRCWNAKKPSKESAVRADGKAAESQARHDAPAAQSQFRPPPRHQPVEESRTPARQRTLPGQQSVEEPELSPAPSQQIDDSLPVVPIEIPDEKDLAEDAEREGEASKTPLSYAMQKRKAARPPQVPRLNLSLLNKGNSDSDNLMKHEWKPGKPHSRLGSSASAASDDPRRVGFANASAEDQQRIAEFYGYRDEGFISTMKNLRTDVIRPRLYVGNMADAAYWPLLTKLGITHVVNCAIEAQKVPPAYDSKGIQYLMMPWQDREEEAQSLTRARFRVLRGATKYIQAALKAKDANNAVLLHCVQGLSRSPTLACAYLMEFEGLSLDRAISEVQSKHKGCLTSQHWQTMLHKFNAELLKGT</sequence>
<dbReference type="InterPro" id="IPR016130">
    <property type="entry name" value="Tyr_Pase_AS"/>
</dbReference>
<dbReference type="InterPro" id="IPR020405">
    <property type="entry name" value="Atypical_DUSP_subfamA"/>
</dbReference>
<dbReference type="GO" id="GO:0008138">
    <property type="term" value="F:protein tyrosine/serine/threonine phosphatase activity"/>
    <property type="evidence" value="ECO:0007669"/>
    <property type="project" value="InterPro"/>
</dbReference>
<evidence type="ECO:0000256" key="2">
    <source>
        <dbReference type="ARBA" id="ARBA00013081"/>
    </source>
</evidence>
<dbReference type="PANTHER" id="PTHR45682:SF1">
    <property type="entry name" value="DUAL SPECIFICITY PROTEIN PHOSPHATASE 3"/>
    <property type="match status" value="1"/>
</dbReference>
<dbReference type="InterPro" id="IPR029021">
    <property type="entry name" value="Prot-tyrosine_phosphatase-like"/>
</dbReference>
<comment type="similarity">
    <text evidence="1">Belongs to the protein-tyrosine phosphatase family. Non-receptor class dual specificity subfamily.</text>
</comment>
<feature type="active site" description="Phosphocysteine intermediate" evidence="7">
    <location>
        <position position="366"/>
    </location>
</feature>
<feature type="region of interest" description="Disordered" evidence="8">
    <location>
        <begin position="160"/>
        <end position="234"/>
    </location>
</feature>
<dbReference type="PROSITE" id="PS00383">
    <property type="entry name" value="TYR_PHOSPHATASE_1"/>
    <property type="match status" value="1"/>
</dbReference>
<dbReference type="Gene3D" id="3.90.190.10">
    <property type="entry name" value="Protein tyrosine phosphatase superfamily"/>
    <property type="match status" value="1"/>
</dbReference>
<keyword evidence="4" id="KW-0904">Protein phosphatase</keyword>
<evidence type="ECO:0000256" key="7">
    <source>
        <dbReference type="PIRSR" id="PIRSR620405-1"/>
    </source>
</evidence>
<dbReference type="InterPro" id="IPR020422">
    <property type="entry name" value="TYR_PHOSPHATASE_DUAL_dom"/>
</dbReference>
<dbReference type="InterPro" id="IPR000387">
    <property type="entry name" value="Tyr_Pase_dom"/>
</dbReference>
<evidence type="ECO:0000256" key="1">
    <source>
        <dbReference type="ARBA" id="ARBA00008601"/>
    </source>
</evidence>
<dbReference type="CDD" id="cd14498">
    <property type="entry name" value="DSP"/>
    <property type="match status" value="1"/>
</dbReference>
<comment type="catalytic activity">
    <reaction evidence="5">
        <text>O-phospho-L-seryl-[protein] + H2O = L-seryl-[protein] + phosphate</text>
        <dbReference type="Rhea" id="RHEA:20629"/>
        <dbReference type="Rhea" id="RHEA-COMP:9863"/>
        <dbReference type="Rhea" id="RHEA-COMP:11604"/>
        <dbReference type="ChEBI" id="CHEBI:15377"/>
        <dbReference type="ChEBI" id="CHEBI:29999"/>
        <dbReference type="ChEBI" id="CHEBI:43474"/>
        <dbReference type="ChEBI" id="CHEBI:83421"/>
        <dbReference type="EC" id="3.1.3.16"/>
    </reaction>
</comment>
<dbReference type="GO" id="GO:0033549">
    <property type="term" value="F:MAP kinase phosphatase activity"/>
    <property type="evidence" value="ECO:0007669"/>
    <property type="project" value="TreeGrafter"/>
</dbReference>
<evidence type="ECO:0000256" key="8">
    <source>
        <dbReference type="SAM" id="MobiDB-lite"/>
    </source>
</evidence>
<dbReference type="PROSITE" id="PS50054">
    <property type="entry name" value="TYR_PHOSPHATASE_DUAL"/>
    <property type="match status" value="1"/>
</dbReference>
<evidence type="ECO:0000259" key="9">
    <source>
        <dbReference type="PROSITE" id="PS50054"/>
    </source>
</evidence>
<comment type="caution">
    <text evidence="11">The sequence shown here is derived from an EMBL/GenBank/DDBJ whole genome shotgun (WGS) entry which is preliminary data.</text>
</comment>
<dbReference type="EMBL" id="CAUJNA010000442">
    <property type="protein sequence ID" value="CAJ1377073.1"/>
    <property type="molecule type" value="Genomic_DNA"/>
</dbReference>
<feature type="region of interest" description="Disordered" evidence="8">
    <location>
        <begin position="71"/>
        <end position="148"/>
    </location>
</feature>
<dbReference type="GO" id="GO:0004722">
    <property type="term" value="F:protein serine/threonine phosphatase activity"/>
    <property type="evidence" value="ECO:0007669"/>
    <property type="project" value="UniProtKB-EC"/>
</dbReference>
<keyword evidence="12" id="KW-1185">Reference proteome</keyword>
<dbReference type="PANTHER" id="PTHR45682">
    <property type="entry name" value="AGAP008228-PA"/>
    <property type="match status" value="1"/>
</dbReference>
<dbReference type="Pfam" id="PF00782">
    <property type="entry name" value="DSPc"/>
    <property type="match status" value="1"/>
</dbReference>
<feature type="domain" description="Tyrosine specific protein phosphatases" evidence="10">
    <location>
        <begin position="343"/>
        <end position="411"/>
    </location>
</feature>
<dbReference type="Proteomes" id="UP001178507">
    <property type="component" value="Unassembled WGS sequence"/>
</dbReference>
<evidence type="ECO:0000256" key="6">
    <source>
        <dbReference type="ARBA" id="ARBA00048336"/>
    </source>
</evidence>
<feature type="compositionally biased region" description="Polar residues" evidence="8">
    <location>
        <begin position="118"/>
        <end position="130"/>
    </location>
</feature>
<feature type="domain" description="Tyrosine-protein phosphatase" evidence="9">
    <location>
        <begin position="268"/>
        <end position="422"/>
    </location>
</feature>
<dbReference type="AlphaFoldDB" id="A0AA36HZN9"/>
<gene>
    <name evidence="11" type="ORF">EVOR1521_LOCUS5971</name>
</gene>
<organism evidence="11 12">
    <name type="scientific">Effrenium voratum</name>
    <dbReference type="NCBI Taxonomy" id="2562239"/>
    <lineage>
        <taxon>Eukaryota</taxon>
        <taxon>Sar</taxon>
        <taxon>Alveolata</taxon>
        <taxon>Dinophyceae</taxon>
        <taxon>Suessiales</taxon>
        <taxon>Symbiodiniaceae</taxon>
        <taxon>Effrenium</taxon>
    </lineage>
</organism>
<keyword evidence="3" id="KW-0378">Hydrolase</keyword>
<name>A0AA36HZN9_9DINO</name>
<feature type="compositionally biased region" description="Basic and acidic residues" evidence="8">
    <location>
        <begin position="75"/>
        <end position="96"/>
    </location>
</feature>
<feature type="compositionally biased region" description="Basic and acidic residues" evidence="8">
    <location>
        <begin position="160"/>
        <end position="170"/>
    </location>
</feature>
<dbReference type="EC" id="3.1.3.16" evidence="2"/>
<dbReference type="GO" id="GO:0005737">
    <property type="term" value="C:cytoplasm"/>
    <property type="evidence" value="ECO:0007669"/>
    <property type="project" value="TreeGrafter"/>
</dbReference>
<dbReference type="GO" id="GO:0043409">
    <property type="term" value="P:negative regulation of MAPK cascade"/>
    <property type="evidence" value="ECO:0007669"/>
    <property type="project" value="TreeGrafter"/>
</dbReference>
<evidence type="ECO:0000256" key="5">
    <source>
        <dbReference type="ARBA" id="ARBA00047761"/>
    </source>
</evidence>
<proteinExistence type="inferred from homology"/>
<evidence type="ECO:0000313" key="12">
    <source>
        <dbReference type="Proteomes" id="UP001178507"/>
    </source>
</evidence>
<dbReference type="SMART" id="SM00195">
    <property type="entry name" value="DSPc"/>
    <property type="match status" value="1"/>
</dbReference>
<accession>A0AA36HZN9</accession>
<dbReference type="PROSITE" id="PS50056">
    <property type="entry name" value="TYR_PHOSPHATASE_2"/>
    <property type="match status" value="1"/>
</dbReference>
<evidence type="ECO:0000313" key="11">
    <source>
        <dbReference type="EMBL" id="CAJ1377073.1"/>
    </source>
</evidence>
<protein>
    <recommendedName>
        <fullName evidence="2">protein-serine/threonine phosphatase</fullName>
        <ecNumber evidence="2">3.1.3.16</ecNumber>
    </recommendedName>
</protein>
<evidence type="ECO:0000256" key="4">
    <source>
        <dbReference type="ARBA" id="ARBA00022912"/>
    </source>
</evidence>